<evidence type="ECO:0000313" key="4">
    <source>
        <dbReference type="Proteomes" id="UP001589647"/>
    </source>
</evidence>
<dbReference type="Proteomes" id="UP001589647">
    <property type="component" value="Unassembled WGS sequence"/>
</dbReference>
<dbReference type="InterPro" id="IPR036397">
    <property type="entry name" value="RNaseH_sf"/>
</dbReference>
<sequence>MERGRPPAISERVREHICLIATTAPTEWGIEGMSTWSLRTLAEHLIARGVVAAISREHLRRILRKGGVSWQTTTTWKSSTDPHFIARMQRVLELYDHPPADGRVICVDEVGPLSLMPLKGKRWRPARSPARRRATYHRYHGVMQMIAALDLATGQLYYRIRTRKRWREYLAFLETLRARWPGEKLYVIADNYSPHKHPQVRSWAGANDVELVFLTTYGSWLNWIESEFAALRYYALNGTDHRSHDEQNAAIGAYVRWRNARAQPKTNFAASSPSEAGPVTRPRLREGPGNTECAAAATNARHPHPWHRHTALRPDALGVRRAPGDHLSPPSTAPRPHRQREQPTDPDPSPCRS</sequence>
<feature type="compositionally biased region" description="Polar residues" evidence="1">
    <location>
        <begin position="264"/>
        <end position="274"/>
    </location>
</feature>
<dbReference type="SUPFAM" id="SSF53098">
    <property type="entry name" value="Ribonuclease H-like"/>
    <property type="match status" value="1"/>
</dbReference>
<evidence type="ECO:0000259" key="2">
    <source>
        <dbReference type="Pfam" id="PF13358"/>
    </source>
</evidence>
<dbReference type="InterPro" id="IPR047655">
    <property type="entry name" value="Transpos_IS630-like"/>
</dbReference>
<dbReference type="NCBIfam" id="NF033545">
    <property type="entry name" value="transpos_IS630"/>
    <property type="match status" value="1"/>
</dbReference>
<gene>
    <name evidence="3" type="ORF">ACFFV7_28675</name>
</gene>
<comment type="caution">
    <text evidence="3">The sequence shown here is derived from an EMBL/GenBank/DDBJ whole genome shotgun (WGS) entry which is preliminary data.</text>
</comment>
<proteinExistence type="predicted"/>
<dbReference type="InterPro" id="IPR012337">
    <property type="entry name" value="RNaseH-like_sf"/>
</dbReference>
<feature type="domain" description="Tc1-like transposase DDE" evidence="2">
    <location>
        <begin position="103"/>
        <end position="245"/>
    </location>
</feature>
<evidence type="ECO:0000256" key="1">
    <source>
        <dbReference type="SAM" id="MobiDB-lite"/>
    </source>
</evidence>
<evidence type="ECO:0000313" key="3">
    <source>
        <dbReference type="EMBL" id="MFB9205201.1"/>
    </source>
</evidence>
<dbReference type="EMBL" id="JBHMEI010000026">
    <property type="protein sequence ID" value="MFB9205201.1"/>
    <property type="molecule type" value="Genomic_DNA"/>
</dbReference>
<organism evidence="3 4">
    <name type="scientific">Nonomuraea spiralis</name>
    <dbReference type="NCBI Taxonomy" id="46182"/>
    <lineage>
        <taxon>Bacteria</taxon>
        <taxon>Bacillati</taxon>
        <taxon>Actinomycetota</taxon>
        <taxon>Actinomycetes</taxon>
        <taxon>Streptosporangiales</taxon>
        <taxon>Streptosporangiaceae</taxon>
        <taxon>Nonomuraea</taxon>
    </lineage>
</organism>
<dbReference type="Gene3D" id="3.30.420.10">
    <property type="entry name" value="Ribonuclease H-like superfamily/Ribonuclease H"/>
    <property type="match status" value="1"/>
</dbReference>
<name>A0ABV5IL45_9ACTN</name>
<reference evidence="3 4" key="1">
    <citation type="submission" date="2024-09" db="EMBL/GenBank/DDBJ databases">
        <authorList>
            <person name="Sun Q."/>
            <person name="Mori K."/>
        </authorList>
    </citation>
    <scope>NUCLEOTIDE SEQUENCE [LARGE SCALE GENOMIC DNA]</scope>
    <source>
        <strain evidence="3 4">CCM 3426</strain>
    </source>
</reference>
<accession>A0ABV5IL45</accession>
<dbReference type="Pfam" id="PF13358">
    <property type="entry name" value="DDE_3"/>
    <property type="match status" value="1"/>
</dbReference>
<feature type="compositionally biased region" description="Basic residues" evidence="1">
    <location>
        <begin position="301"/>
        <end position="311"/>
    </location>
</feature>
<feature type="region of interest" description="Disordered" evidence="1">
    <location>
        <begin position="264"/>
        <end position="353"/>
    </location>
</feature>
<protein>
    <submittedName>
        <fullName evidence="3">IS630 family transposase</fullName>
    </submittedName>
</protein>
<dbReference type="RefSeq" id="WP_308427378.1">
    <property type="nucleotide sequence ID" value="NZ_BMRC01000065.1"/>
</dbReference>
<dbReference type="InterPro" id="IPR038717">
    <property type="entry name" value="Tc1-like_DDE_dom"/>
</dbReference>
<keyword evidence="4" id="KW-1185">Reference proteome</keyword>